<keyword evidence="1" id="KW-0732">Signal</keyword>
<dbReference type="EMBL" id="CH476603">
    <property type="protein sequence ID" value="EAU32676.1"/>
    <property type="molecule type" value="Genomic_DNA"/>
</dbReference>
<feature type="chain" id="PRO_5004170276" description="Peptidase M12A domain-containing protein" evidence="1">
    <location>
        <begin position="26"/>
        <end position="332"/>
    </location>
</feature>
<dbReference type="GO" id="GO:0008237">
    <property type="term" value="F:metallopeptidase activity"/>
    <property type="evidence" value="ECO:0007669"/>
    <property type="project" value="InterPro"/>
</dbReference>
<proteinExistence type="predicted"/>
<dbReference type="HOGENOM" id="CLU_043165_0_0_1"/>
<dbReference type="GeneID" id="4319065"/>
<dbReference type="InterPro" id="IPR024079">
    <property type="entry name" value="MetalloPept_cat_dom_sf"/>
</dbReference>
<evidence type="ECO:0000256" key="1">
    <source>
        <dbReference type="SAM" id="SignalP"/>
    </source>
</evidence>
<dbReference type="VEuPathDB" id="FungiDB:ATEG_07292"/>
<organism evidence="2 3">
    <name type="scientific">Aspergillus terreus (strain NIH 2624 / FGSC A1156)</name>
    <dbReference type="NCBI Taxonomy" id="341663"/>
    <lineage>
        <taxon>Eukaryota</taxon>
        <taxon>Fungi</taxon>
        <taxon>Dikarya</taxon>
        <taxon>Ascomycota</taxon>
        <taxon>Pezizomycotina</taxon>
        <taxon>Eurotiomycetes</taxon>
        <taxon>Eurotiomycetidae</taxon>
        <taxon>Eurotiales</taxon>
        <taxon>Aspergillaceae</taxon>
        <taxon>Aspergillus</taxon>
        <taxon>Aspergillus subgen. Circumdati</taxon>
    </lineage>
</organism>
<dbReference type="RefSeq" id="XP_001209978.1">
    <property type="nucleotide sequence ID" value="XM_001209978.1"/>
</dbReference>
<dbReference type="Gene3D" id="3.40.390.10">
    <property type="entry name" value="Collagenase (Catalytic Domain)"/>
    <property type="match status" value="1"/>
</dbReference>
<dbReference type="AlphaFoldDB" id="Q0CGA0"/>
<dbReference type="OrthoDB" id="291007at2759"/>
<dbReference type="Proteomes" id="UP000007963">
    <property type="component" value="Unassembled WGS sequence"/>
</dbReference>
<reference evidence="3" key="1">
    <citation type="submission" date="2005-09" db="EMBL/GenBank/DDBJ databases">
        <title>Annotation of the Aspergillus terreus NIH2624 genome.</title>
        <authorList>
            <person name="Birren B.W."/>
            <person name="Lander E.S."/>
            <person name="Galagan J.E."/>
            <person name="Nusbaum C."/>
            <person name="Devon K."/>
            <person name="Henn M."/>
            <person name="Ma L.-J."/>
            <person name="Jaffe D.B."/>
            <person name="Butler J."/>
            <person name="Alvarez P."/>
            <person name="Gnerre S."/>
            <person name="Grabherr M."/>
            <person name="Kleber M."/>
            <person name="Mauceli E.W."/>
            <person name="Brockman W."/>
            <person name="Rounsley S."/>
            <person name="Young S.K."/>
            <person name="LaButti K."/>
            <person name="Pushparaj V."/>
            <person name="DeCaprio D."/>
            <person name="Crawford M."/>
            <person name="Koehrsen M."/>
            <person name="Engels R."/>
            <person name="Montgomery P."/>
            <person name="Pearson M."/>
            <person name="Howarth C."/>
            <person name="Larson L."/>
            <person name="Luoma S."/>
            <person name="White J."/>
            <person name="Alvarado L."/>
            <person name="Kodira C.D."/>
            <person name="Zeng Q."/>
            <person name="Oleary S."/>
            <person name="Yandava C."/>
            <person name="Denning D.W."/>
            <person name="Nierman W.C."/>
            <person name="Milne T."/>
            <person name="Madden K."/>
        </authorList>
    </citation>
    <scope>NUCLEOTIDE SEQUENCE [LARGE SCALE GENOMIC DNA]</scope>
    <source>
        <strain evidence="3">NIH 2624 / FGSC A1156</strain>
    </source>
</reference>
<accession>Q0CGA0</accession>
<feature type="signal peptide" evidence="1">
    <location>
        <begin position="1"/>
        <end position="25"/>
    </location>
</feature>
<sequence>MARHNPLVAIMLAIFLLFVSTLVNAGHPSFEPHPSEFKLNYVRIKPNDILEPWPDKRVLYCYENERARNVLSQFIRHGMSLWYGAGLPYDFVMEEVSRTECLANRKTTLEIRLYGDAVFHSSTGRTTPTGSDGPSMVLGVQNPEQYNGTLWAITHEIGHVWGLFHEQGDPAFWGTDGPFHFYCQHLAQFEEKSRGLSLMQIWGLDGICTNFWAAAQVEFTATNFLPLPEGFYTSPNNANSRDGDVDWKSIMLYPSNMFAINDGKTGLYSYIRRAGPAFIQSGEVPSPHDVYGIKTLYQARYESPPVTLYNDPQSSYHSLFTSMVEECRRRRR</sequence>
<dbReference type="eggNOG" id="ENOG502S2ST">
    <property type="taxonomic scope" value="Eukaryota"/>
</dbReference>
<dbReference type="SUPFAM" id="SSF55486">
    <property type="entry name" value="Metalloproteases ('zincins'), catalytic domain"/>
    <property type="match status" value="1"/>
</dbReference>
<evidence type="ECO:0000313" key="3">
    <source>
        <dbReference type="Proteomes" id="UP000007963"/>
    </source>
</evidence>
<gene>
    <name evidence="2" type="ORF">ATEG_07292</name>
</gene>
<name>Q0CGA0_ASPTN</name>
<evidence type="ECO:0008006" key="4">
    <source>
        <dbReference type="Google" id="ProtNLM"/>
    </source>
</evidence>
<protein>
    <recommendedName>
        <fullName evidence="4">Peptidase M12A domain-containing protein</fullName>
    </recommendedName>
</protein>
<evidence type="ECO:0000313" key="2">
    <source>
        <dbReference type="EMBL" id="EAU32676.1"/>
    </source>
</evidence>
<dbReference type="OMA" id="VDWKSIM"/>
<dbReference type="STRING" id="341663.Q0CGA0"/>